<organism evidence="2 3">
    <name type="scientific">Dreissena polymorpha</name>
    <name type="common">Zebra mussel</name>
    <name type="synonym">Mytilus polymorpha</name>
    <dbReference type="NCBI Taxonomy" id="45954"/>
    <lineage>
        <taxon>Eukaryota</taxon>
        <taxon>Metazoa</taxon>
        <taxon>Spiralia</taxon>
        <taxon>Lophotrochozoa</taxon>
        <taxon>Mollusca</taxon>
        <taxon>Bivalvia</taxon>
        <taxon>Autobranchia</taxon>
        <taxon>Heteroconchia</taxon>
        <taxon>Euheterodonta</taxon>
        <taxon>Imparidentia</taxon>
        <taxon>Neoheterodontei</taxon>
        <taxon>Myida</taxon>
        <taxon>Dreissenoidea</taxon>
        <taxon>Dreissenidae</taxon>
        <taxon>Dreissena</taxon>
    </lineage>
</organism>
<name>A0A9D4LZ34_DREPO</name>
<dbReference type="Proteomes" id="UP000828390">
    <property type="component" value="Unassembled WGS sequence"/>
</dbReference>
<reference evidence="2" key="2">
    <citation type="submission" date="2020-11" db="EMBL/GenBank/DDBJ databases">
        <authorList>
            <person name="McCartney M.A."/>
            <person name="Auch B."/>
            <person name="Kono T."/>
            <person name="Mallez S."/>
            <person name="Becker A."/>
            <person name="Gohl D.M."/>
            <person name="Silverstein K.A.T."/>
            <person name="Koren S."/>
            <person name="Bechman K.B."/>
            <person name="Herman A."/>
            <person name="Abrahante J.E."/>
            <person name="Garbe J."/>
        </authorList>
    </citation>
    <scope>NUCLEOTIDE SEQUENCE</scope>
    <source>
        <strain evidence="2">Duluth1</strain>
        <tissue evidence="2">Whole animal</tissue>
    </source>
</reference>
<feature type="region of interest" description="Disordered" evidence="1">
    <location>
        <begin position="57"/>
        <end position="77"/>
    </location>
</feature>
<proteinExistence type="predicted"/>
<gene>
    <name evidence="2" type="ORF">DPMN_029666</name>
</gene>
<sequence>MPVRYTQYVPRHKLVIVICTSPPVNAICIPPPFGEQIINPPPPMPWKRTSCPFTSPRNEVCTPPPPPPLKRKLHPATNPRTQYAPCNHHCKVICTPVLPQGTSITQYSP</sequence>
<dbReference type="EMBL" id="JAIWYP010000002">
    <property type="protein sequence ID" value="KAH3866569.1"/>
    <property type="molecule type" value="Genomic_DNA"/>
</dbReference>
<evidence type="ECO:0000313" key="2">
    <source>
        <dbReference type="EMBL" id="KAH3866569.1"/>
    </source>
</evidence>
<reference evidence="2" key="1">
    <citation type="journal article" date="2019" name="bioRxiv">
        <title>The Genome of the Zebra Mussel, Dreissena polymorpha: A Resource for Invasive Species Research.</title>
        <authorList>
            <person name="McCartney M.A."/>
            <person name="Auch B."/>
            <person name="Kono T."/>
            <person name="Mallez S."/>
            <person name="Zhang Y."/>
            <person name="Obille A."/>
            <person name="Becker A."/>
            <person name="Abrahante J.E."/>
            <person name="Garbe J."/>
            <person name="Badalamenti J.P."/>
            <person name="Herman A."/>
            <person name="Mangelson H."/>
            <person name="Liachko I."/>
            <person name="Sullivan S."/>
            <person name="Sone E.D."/>
            <person name="Koren S."/>
            <person name="Silverstein K.A.T."/>
            <person name="Beckman K.B."/>
            <person name="Gohl D.M."/>
        </authorList>
    </citation>
    <scope>NUCLEOTIDE SEQUENCE</scope>
    <source>
        <strain evidence="2">Duluth1</strain>
        <tissue evidence="2">Whole animal</tissue>
    </source>
</reference>
<protein>
    <submittedName>
        <fullName evidence="2">Uncharacterized protein</fullName>
    </submittedName>
</protein>
<evidence type="ECO:0000313" key="3">
    <source>
        <dbReference type="Proteomes" id="UP000828390"/>
    </source>
</evidence>
<comment type="caution">
    <text evidence="2">The sequence shown here is derived from an EMBL/GenBank/DDBJ whole genome shotgun (WGS) entry which is preliminary data.</text>
</comment>
<keyword evidence="3" id="KW-1185">Reference proteome</keyword>
<dbReference type="AlphaFoldDB" id="A0A9D4LZ34"/>
<evidence type="ECO:0000256" key="1">
    <source>
        <dbReference type="SAM" id="MobiDB-lite"/>
    </source>
</evidence>
<accession>A0A9D4LZ34</accession>